<organism evidence="8 9">
    <name type="scientific">Hoeflea prorocentri</name>
    <dbReference type="NCBI Taxonomy" id="1922333"/>
    <lineage>
        <taxon>Bacteria</taxon>
        <taxon>Pseudomonadati</taxon>
        <taxon>Pseudomonadota</taxon>
        <taxon>Alphaproteobacteria</taxon>
        <taxon>Hyphomicrobiales</taxon>
        <taxon>Rhizobiaceae</taxon>
        <taxon>Hoeflea</taxon>
    </lineage>
</organism>
<dbReference type="PANTHER" id="PTHR22789:SF8">
    <property type="entry name" value="L-RIBULOSE-5-PHOSPHATE 4-EPIMERASE SGBE"/>
    <property type="match status" value="1"/>
</dbReference>
<gene>
    <name evidence="8" type="ORF">OQ273_13350</name>
</gene>
<dbReference type="GO" id="GO:0016832">
    <property type="term" value="F:aldehyde-lyase activity"/>
    <property type="evidence" value="ECO:0007669"/>
    <property type="project" value="TreeGrafter"/>
</dbReference>
<evidence type="ECO:0000256" key="3">
    <source>
        <dbReference type="ARBA" id="ARBA00010037"/>
    </source>
</evidence>
<dbReference type="SMART" id="SM01007">
    <property type="entry name" value="Aldolase_II"/>
    <property type="match status" value="1"/>
</dbReference>
<evidence type="ECO:0000256" key="6">
    <source>
        <dbReference type="ARBA" id="ARBA00022833"/>
    </source>
</evidence>
<dbReference type="PANTHER" id="PTHR22789">
    <property type="entry name" value="FUCULOSE PHOSPHATE ALDOLASE"/>
    <property type="match status" value="1"/>
</dbReference>
<name>A0A9X3ZHW0_9HYPH</name>
<evidence type="ECO:0000256" key="1">
    <source>
        <dbReference type="ARBA" id="ARBA00001726"/>
    </source>
</evidence>
<dbReference type="InterPro" id="IPR036409">
    <property type="entry name" value="Aldolase_II/adducin_N_sf"/>
</dbReference>
<dbReference type="GO" id="GO:0005829">
    <property type="term" value="C:cytosol"/>
    <property type="evidence" value="ECO:0007669"/>
    <property type="project" value="TreeGrafter"/>
</dbReference>
<evidence type="ECO:0000313" key="9">
    <source>
        <dbReference type="Proteomes" id="UP001151234"/>
    </source>
</evidence>
<dbReference type="Proteomes" id="UP001151234">
    <property type="component" value="Unassembled WGS sequence"/>
</dbReference>
<comment type="caution">
    <text evidence="8">The sequence shown here is derived from an EMBL/GenBank/DDBJ whole genome shotgun (WGS) entry which is preliminary data.</text>
</comment>
<protein>
    <recommendedName>
        <fullName evidence="4">L-ribulose-5-phosphate 4-epimerase</fullName>
        <ecNumber evidence="4">5.1.3.4</ecNumber>
    </recommendedName>
</protein>
<dbReference type="InterPro" id="IPR001303">
    <property type="entry name" value="Aldolase_II/adducin_N"/>
</dbReference>
<keyword evidence="5" id="KW-0479">Metal-binding</keyword>
<evidence type="ECO:0000256" key="2">
    <source>
        <dbReference type="ARBA" id="ARBA00001947"/>
    </source>
</evidence>
<dbReference type="InterPro" id="IPR050197">
    <property type="entry name" value="Aldolase_class_II_sugar_metab"/>
</dbReference>
<dbReference type="GO" id="GO:0008742">
    <property type="term" value="F:L-ribulose-phosphate 4-epimerase activity"/>
    <property type="evidence" value="ECO:0007669"/>
    <property type="project" value="UniProtKB-EC"/>
</dbReference>
<dbReference type="EC" id="5.1.3.4" evidence="4"/>
<sequence>MLEGLKQEVCEQNHELPNNGLVVGSGGNVSGRDPQTGLIVIKPSGVKFSRLTPETMVVVDVDGNVVEGEMKPSVDTGIHLYIYRHRSDVFGIAHTHSPYASSFAARGERIPAVLTPITHMLGRDVPCSRYATPGEVDTGEAIIEAADGGLAVLVKAHGVFTMGGSATQATSIAMYLEEAAMTTHLAMLRGPVEELPAEEIDRCYNWFRKNYGQEGTKQVNR</sequence>
<evidence type="ECO:0000256" key="5">
    <source>
        <dbReference type="ARBA" id="ARBA00022723"/>
    </source>
</evidence>
<dbReference type="RefSeq" id="WP_267990991.1">
    <property type="nucleotide sequence ID" value="NZ_JAPJZI010000001.1"/>
</dbReference>
<dbReference type="SUPFAM" id="SSF53639">
    <property type="entry name" value="AraD/HMP-PK domain-like"/>
    <property type="match status" value="1"/>
</dbReference>
<dbReference type="Pfam" id="PF00596">
    <property type="entry name" value="Aldolase_II"/>
    <property type="match status" value="1"/>
</dbReference>
<comment type="similarity">
    <text evidence="3">Belongs to the aldolase class II family. AraD/FucA subfamily.</text>
</comment>
<dbReference type="GO" id="GO:0019323">
    <property type="term" value="P:pentose catabolic process"/>
    <property type="evidence" value="ECO:0007669"/>
    <property type="project" value="TreeGrafter"/>
</dbReference>
<accession>A0A9X3ZHW0</accession>
<evidence type="ECO:0000313" key="8">
    <source>
        <dbReference type="EMBL" id="MDA5399564.1"/>
    </source>
</evidence>
<reference evidence="8" key="1">
    <citation type="submission" date="2022-11" db="EMBL/GenBank/DDBJ databases">
        <title>Draft genome sequence of Hoeflea poritis E7-10 and Hoeflea prorocentri PM5-8, separated from scleractinian coral Porites lutea and marine dinoflagellate.</title>
        <authorList>
            <person name="Zhang G."/>
            <person name="Wei Q."/>
            <person name="Cai L."/>
        </authorList>
    </citation>
    <scope>NUCLEOTIDE SEQUENCE</scope>
    <source>
        <strain evidence="8">PM5-8</strain>
    </source>
</reference>
<dbReference type="Gene3D" id="3.40.225.10">
    <property type="entry name" value="Class II aldolase/adducin N-terminal domain"/>
    <property type="match status" value="1"/>
</dbReference>
<comment type="cofactor">
    <cofactor evidence="2">
        <name>Zn(2+)</name>
        <dbReference type="ChEBI" id="CHEBI:29105"/>
    </cofactor>
</comment>
<keyword evidence="9" id="KW-1185">Reference proteome</keyword>
<dbReference type="EMBL" id="JAPJZI010000001">
    <property type="protein sequence ID" value="MDA5399564.1"/>
    <property type="molecule type" value="Genomic_DNA"/>
</dbReference>
<proteinExistence type="inferred from homology"/>
<keyword evidence="6" id="KW-0862">Zinc</keyword>
<evidence type="ECO:0000259" key="7">
    <source>
        <dbReference type="SMART" id="SM01007"/>
    </source>
</evidence>
<feature type="domain" description="Class II aldolase/adducin N-terminal" evidence="7">
    <location>
        <begin position="7"/>
        <end position="184"/>
    </location>
</feature>
<dbReference type="AlphaFoldDB" id="A0A9X3ZHW0"/>
<comment type="catalytic activity">
    <reaction evidence="1">
        <text>L-ribulose 5-phosphate = D-xylulose 5-phosphate</text>
        <dbReference type="Rhea" id="RHEA:22368"/>
        <dbReference type="ChEBI" id="CHEBI:57737"/>
        <dbReference type="ChEBI" id="CHEBI:58226"/>
        <dbReference type="EC" id="5.1.3.4"/>
    </reaction>
</comment>
<dbReference type="GO" id="GO:0046872">
    <property type="term" value="F:metal ion binding"/>
    <property type="evidence" value="ECO:0007669"/>
    <property type="project" value="UniProtKB-KW"/>
</dbReference>
<evidence type="ECO:0000256" key="4">
    <source>
        <dbReference type="ARBA" id="ARBA00013186"/>
    </source>
</evidence>